<dbReference type="eggNOG" id="ENOG5032RZ3">
    <property type="taxonomic scope" value="Bacteria"/>
</dbReference>
<sequence length="211" mass="24163">MLSRKYFSLVKIVFSALFLLCFKSVSAHNPDISSLMIYEQNGKTILLIKSSLTAFEGEVDYIYGKDAYKTPEEFRQLVIKLFKEKCSIEINGETIQFNNTQIQLGHETNLFSELVNIPKDINSLHLKNALFKDMSNNLCETILNLNGIPLKQYILNKDNQQEATFKVEDHKWEIVKTSKPFYQNPIILLGLAALLIGAIIAFVRIKKKKTL</sequence>
<keyword evidence="4" id="KW-1185">Reference proteome</keyword>
<comment type="caution">
    <text evidence="3">The sequence shown here is derived from an EMBL/GenBank/DDBJ whole genome shotgun (WGS) entry which is preliminary data.</text>
</comment>
<evidence type="ECO:0000313" key="3">
    <source>
        <dbReference type="EMBL" id="EOR95879.1"/>
    </source>
</evidence>
<evidence type="ECO:0000256" key="1">
    <source>
        <dbReference type="SAM" id="Phobius"/>
    </source>
</evidence>
<gene>
    <name evidence="3" type="ORF">ADIARSV_0941</name>
</gene>
<keyword evidence="1" id="KW-1133">Transmembrane helix</keyword>
<name>R9H3W0_9SPHI</name>
<dbReference type="EMBL" id="AQPN01000039">
    <property type="protein sequence ID" value="EOR95879.1"/>
    <property type="molecule type" value="Genomic_DNA"/>
</dbReference>
<feature type="transmembrane region" description="Helical" evidence="1">
    <location>
        <begin position="186"/>
        <end position="205"/>
    </location>
</feature>
<dbReference type="AlphaFoldDB" id="R9H3W0"/>
<keyword evidence="1" id="KW-0812">Transmembrane</keyword>
<keyword evidence="2" id="KW-0732">Signal</keyword>
<protein>
    <submittedName>
        <fullName evidence="3">Uncharacterized protein</fullName>
    </submittedName>
</protein>
<proteinExistence type="predicted"/>
<keyword evidence="1" id="KW-0472">Membrane</keyword>
<dbReference type="Proteomes" id="UP000014174">
    <property type="component" value="Unassembled WGS sequence"/>
</dbReference>
<feature type="chain" id="PRO_5004482187" evidence="2">
    <location>
        <begin position="28"/>
        <end position="211"/>
    </location>
</feature>
<evidence type="ECO:0000313" key="4">
    <source>
        <dbReference type="Proteomes" id="UP000014174"/>
    </source>
</evidence>
<evidence type="ECO:0000256" key="2">
    <source>
        <dbReference type="SAM" id="SignalP"/>
    </source>
</evidence>
<dbReference type="STRING" id="1150600.ADIARSV_0941"/>
<dbReference type="OrthoDB" id="1177179at2"/>
<feature type="signal peptide" evidence="2">
    <location>
        <begin position="1"/>
        <end position="27"/>
    </location>
</feature>
<reference evidence="3 4" key="1">
    <citation type="journal article" date="2013" name="Genome Announc.">
        <title>Draft Genome Sequence of Arcticibacter svalbardensis Strain MN12-7T, a Member of the Family Sphingobacteriaceae Isolated from an Arctic Soil Sample.</title>
        <authorList>
            <person name="Shivaji S."/>
            <person name="Ara S."/>
            <person name="Prasad S."/>
            <person name="Manasa B.P."/>
            <person name="Begum Z."/>
            <person name="Singh A."/>
            <person name="Kumar Pinnaka A."/>
        </authorList>
    </citation>
    <scope>NUCLEOTIDE SEQUENCE [LARGE SCALE GENOMIC DNA]</scope>
    <source>
        <strain evidence="3 4">MN12-7</strain>
    </source>
</reference>
<accession>R9H3W0</accession>
<organism evidence="3 4">
    <name type="scientific">Arcticibacter svalbardensis MN12-7</name>
    <dbReference type="NCBI Taxonomy" id="1150600"/>
    <lineage>
        <taxon>Bacteria</taxon>
        <taxon>Pseudomonadati</taxon>
        <taxon>Bacteroidota</taxon>
        <taxon>Sphingobacteriia</taxon>
        <taxon>Sphingobacteriales</taxon>
        <taxon>Sphingobacteriaceae</taxon>
        <taxon>Arcticibacter</taxon>
    </lineage>
</organism>